<protein>
    <submittedName>
        <fullName evidence="2">Uncharacterized protein</fullName>
    </submittedName>
</protein>
<organism evidence="2 3">
    <name type="scientific">Gilvirhabdus luticola</name>
    <dbReference type="NCBI Taxonomy" id="3079858"/>
    <lineage>
        <taxon>Bacteria</taxon>
        <taxon>Pseudomonadati</taxon>
        <taxon>Bacteroidota</taxon>
        <taxon>Flavobacteriia</taxon>
        <taxon>Flavobacteriales</taxon>
        <taxon>Flavobacteriaceae</taxon>
        <taxon>Gilvirhabdus</taxon>
    </lineage>
</organism>
<keyword evidence="3" id="KW-1185">Reference proteome</keyword>
<sequence length="80" mass="8696">MSFILSTIYGKFKKENHNFIGGFEIGAWVATFFFLGTSILHNSTLNHFDMIGVILSGVVAVIMVGIVAGLIALVYKVTSK</sequence>
<reference evidence="2 3" key="1">
    <citation type="submission" date="2023-10" db="EMBL/GenBank/DDBJ databases">
        <title>Marimonas sp. nov. isolated from tidal mud flat.</title>
        <authorList>
            <person name="Jaincy N.J."/>
            <person name="Srinivasan S."/>
            <person name="Lee S.-S."/>
        </authorList>
    </citation>
    <scope>NUCLEOTIDE SEQUENCE [LARGE SCALE GENOMIC DNA]</scope>
    <source>
        <strain evidence="2 3">MJ-SS3</strain>
    </source>
</reference>
<feature type="transmembrane region" description="Helical" evidence="1">
    <location>
        <begin position="53"/>
        <end position="75"/>
    </location>
</feature>
<accession>A0ABU3U2A9</accession>
<gene>
    <name evidence="2" type="ORF">RXV94_00160</name>
</gene>
<dbReference type="RefSeq" id="WP_316660255.1">
    <property type="nucleotide sequence ID" value="NZ_JAWHTF010000001.1"/>
</dbReference>
<dbReference type="EMBL" id="JAWHTF010000001">
    <property type="protein sequence ID" value="MDU8884551.1"/>
    <property type="molecule type" value="Genomic_DNA"/>
</dbReference>
<keyword evidence="1" id="KW-0472">Membrane</keyword>
<evidence type="ECO:0000313" key="3">
    <source>
        <dbReference type="Proteomes" id="UP001268651"/>
    </source>
</evidence>
<keyword evidence="1" id="KW-1133">Transmembrane helix</keyword>
<name>A0ABU3U2A9_9FLAO</name>
<keyword evidence="1" id="KW-0812">Transmembrane</keyword>
<evidence type="ECO:0000256" key="1">
    <source>
        <dbReference type="SAM" id="Phobius"/>
    </source>
</evidence>
<comment type="caution">
    <text evidence="2">The sequence shown here is derived from an EMBL/GenBank/DDBJ whole genome shotgun (WGS) entry which is preliminary data.</text>
</comment>
<proteinExistence type="predicted"/>
<dbReference type="Proteomes" id="UP001268651">
    <property type="component" value="Unassembled WGS sequence"/>
</dbReference>
<evidence type="ECO:0000313" key="2">
    <source>
        <dbReference type="EMBL" id="MDU8884551.1"/>
    </source>
</evidence>
<feature type="transmembrane region" description="Helical" evidence="1">
    <location>
        <begin position="21"/>
        <end position="41"/>
    </location>
</feature>